<dbReference type="GO" id="GO:0016301">
    <property type="term" value="F:kinase activity"/>
    <property type="evidence" value="ECO:0007669"/>
    <property type="project" value="UniProtKB-KW"/>
</dbReference>
<dbReference type="EMBL" id="CP044331">
    <property type="protein sequence ID" value="QGM98460.1"/>
    <property type="molecule type" value="Genomic_DNA"/>
</dbReference>
<dbReference type="Gene3D" id="3.40.1190.20">
    <property type="match status" value="1"/>
</dbReference>
<dbReference type="PRINTS" id="PR00990">
    <property type="entry name" value="RIBOKINASE"/>
</dbReference>
<keyword evidence="2" id="KW-0808">Transferase</keyword>
<dbReference type="PANTHER" id="PTHR10584">
    <property type="entry name" value="SUGAR KINASE"/>
    <property type="match status" value="1"/>
</dbReference>
<evidence type="ECO:0000256" key="2">
    <source>
        <dbReference type="ARBA" id="ARBA00022679"/>
    </source>
</evidence>
<evidence type="ECO:0000259" key="4">
    <source>
        <dbReference type="Pfam" id="PF00294"/>
    </source>
</evidence>
<comment type="similarity">
    <text evidence="1">Belongs to the carbohydrate kinase PfkB family.</text>
</comment>
<feature type="domain" description="Carbohydrate kinase PfkB" evidence="4">
    <location>
        <begin position="4"/>
        <end position="273"/>
    </location>
</feature>
<evidence type="ECO:0000313" key="5">
    <source>
        <dbReference type="EMBL" id="QGM98460.1"/>
    </source>
</evidence>
<accession>A0A6B8MCT8</accession>
<dbReference type="RefSeq" id="WP_016918113.1">
    <property type="nucleotide sequence ID" value="NZ_CP044331.1"/>
</dbReference>
<dbReference type="AlphaFoldDB" id="A0A6B8MCT8"/>
<dbReference type="InterPro" id="IPR029056">
    <property type="entry name" value="Ribokinase-like"/>
</dbReference>
<dbReference type="GO" id="GO:0006796">
    <property type="term" value="P:phosphate-containing compound metabolic process"/>
    <property type="evidence" value="ECO:0007669"/>
    <property type="project" value="UniProtKB-ARBA"/>
</dbReference>
<dbReference type="InterPro" id="IPR002139">
    <property type="entry name" value="Ribo/fructo_kinase"/>
</dbReference>
<evidence type="ECO:0000256" key="3">
    <source>
        <dbReference type="ARBA" id="ARBA00022777"/>
    </source>
</evidence>
<keyword evidence="6" id="KW-1185">Reference proteome</keyword>
<organism evidence="5 6">
    <name type="scientific">Methylocystis parvus</name>
    <dbReference type="NCBI Taxonomy" id="134"/>
    <lineage>
        <taxon>Bacteria</taxon>
        <taxon>Pseudomonadati</taxon>
        <taxon>Pseudomonadota</taxon>
        <taxon>Alphaproteobacteria</taxon>
        <taxon>Hyphomicrobiales</taxon>
        <taxon>Methylocystaceae</taxon>
        <taxon>Methylocystis</taxon>
    </lineage>
</organism>
<name>A0A6B8MCT8_9HYPH</name>
<dbReference type="PANTHER" id="PTHR10584:SF166">
    <property type="entry name" value="RIBOKINASE"/>
    <property type="match status" value="1"/>
</dbReference>
<dbReference type="SUPFAM" id="SSF53613">
    <property type="entry name" value="Ribokinase-like"/>
    <property type="match status" value="1"/>
</dbReference>
<dbReference type="Proteomes" id="UP000422569">
    <property type="component" value="Chromosome"/>
</dbReference>
<keyword evidence="3 5" id="KW-0418">Kinase</keyword>
<proteinExistence type="inferred from homology"/>
<dbReference type="KEGG" id="mpar:F7D14_13905"/>
<dbReference type="InterPro" id="IPR011611">
    <property type="entry name" value="PfkB_dom"/>
</dbReference>
<dbReference type="InterPro" id="IPR002173">
    <property type="entry name" value="Carboh/pur_kinase_PfkB_CS"/>
</dbReference>
<dbReference type="PROSITE" id="PS00583">
    <property type="entry name" value="PFKB_KINASES_1"/>
    <property type="match status" value="1"/>
</dbReference>
<gene>
    <name evidence="5" type="ORF">F7D14_13905</name>
</gene>
<sequence length="274" mass="28763">MAGYVCCLGSINFDVAMRLDRLPEPHEKIPANAISVGGGGSAANTAVWLAREGLNARMLGWVGDDLLGAFALRDLAGEGVDVSGVNVLRSPSPVAVCLSPPGDNRIVTSPRLDAPWTPDDALPTAAGADWLHVTVRDAGFLTRARERGARRLSVELNGDYDPAFARAADCLFANHDELARAVGSEDPMRFLLERHAGDPAIWFVTHGDEGAQIMRAGCVETVPTVPVEPVDRTGGGDAFNAGAIAGLLRGAEPAEAARNGLRLATQAITRLGAR</sequence>
<evidence type="ECO:0000256" key="1">
    <source>
        <dbReference type="ARBA" id="ARBA00010688"/>
    </source>
</evidence>
<dbReference type="Pfam" id="PF00294">
    <property type="entry name" value="PfkB"/>
    <property type="match status" value="1"/>
</dbReference>
<reference evidence="5 6" key="1">
    <citation type="submission" date="2019-09" db="EMBL/GenBank/DDBJ databases">
        <title>Isolation and complete genome sequencing of Methylocystis species.</title>
        <authorList>
            <person name="Rumah B.L."/>
            <person name="Stead C.E."/>
            <person name="Stevens B.C."/>
            <person name="Minton N.P."/>
            <person name="Grosse-Honebrink A."/>
            <person name="Zhang Y."/>
        </authorList>
    </citation>
    <scope>NUCLEOTIDE SEQUENCE [LARGE SCALE GENOMIC DNA]</scope>
    <source>
        <strain evidence="5 6">BRCS2</strain>
    </source>
</reference>
<evidence type="ECO:0000313" key="6">
    <source>
        <dbReference type="Proteomes" id="UP000422569"/>
    </source>
</evidence>
<protein>
    <submittedName>
        <fullName evidence="5">Carbohydrate kinase family protein</fullName>
    </submittedName>
</protein>